<gene>
    <name evidence="1" type="ORF">CGC55_06475</name>
    <name evidence="2" type="ORF">NCTC11653_01997</name>
</gene>
<evidence type="ECO:0000313" key="4">
    <source>
        <dbReference type="Proteomes" id="UP000249902"/>
    </source>
</evidence>
<reference evidence="1" key="1">
    <citation type="journal article" date="2017" name="Genome Announc.">
        <title>Twelve Complete Reference Genomes of Clinical Isolates in the Capnocytophaga Genus.</title>
        <authorList>
            <person name="Villarma A."/>
            <person name="Gulvik C.A."/>
            <person name="Rowe L.A."/>
            <person name="Sheth M."/>
            <person name="Juieng P."/>
            <person name="Nicholson A.C."/>
            <person name="Loparev V.N."/>
            <person name="McQuiston J.R."/>
        </authorList>
    </citation>
    <scope>NUCLEOTIDE SEQUENCE</scope>
    <source>
        <strain evidence="1">KC1668</strain>
    </source>
</reference>
<sequence>MNLEVDIPFKTEGGNLYSLNFSEYKPNANIAFPVVEISLALKEHKKDTNPLKVFSFIIKEIEEYLSGKDVILYYYADSAPIYYRNSDKHIFISPQHFRSYLFHTLFTKVNPKDLLISNRIIPNIHIGNHYISFIYKQKHQPYVDTLTKELEEYQNK</sequence>
<evidence type="ECO:0000313" key="2">
    <source>
        <dbReference type="EMBL" id="SQA76083.1"/>
    </source>
</evidence>
<dbReference type="KEGG" id="cspu:CGC55_06475"/>
<dbReference type="Proteomes" id="UP000249902">
    <property type="component" value="Unassembled WGS sequence"/>
</dbReference>
<dbReference type="Proteomes" id="UP000217301">
    <property type="component" value="Chromosome"/>
</dbReference>
<protein>
    <submittedName>
        <fullName evidence="2">Uncharacterized protein</fullName>
    </submittedName>
</protein>
<accession>A0AAX2ICU5</accession>
<keyword evidence="3" id="KW-1185">Reference proteome</keyword>
<organism evidence="2 4">
    <name type="scientific">Capnocytophaga sputigena</name>
    <dbReference type="NCBI Taxonomy" id="1019"/>
    <lineage>
        <taxon>Bacteria</taxon>
        <taxon>Pseudomonadati</taxon>
        <taxon>Bacteroidota</taxon>
        <taxon>Flavobacteriia</taxon>
        <taxon>Flavobacteriales</taxon>
        <taxon>Flavobacteriaceae</taxon>
        <taxon>Capnocytophaga</taxon>
    </lineage>
</organism>
<evidence type="ECO:0000313" key="3">
    <source>
        <dbReference type="Proteomes" id="UP000217301"/>
    </source>
</evidence>
<reference evidence="3" key="2">
    <citation type="submission" date="2017-06" db="EMBL/GenBank/DDBJ databases">
        <title>Capnocytophaga spp. assemblies.</title>
        <authorList>
            <person name="Gulvik C.A."/>
        </authorList>
    </citation>
    <scope>NUCLEOTIDE SEQUENCE [LARGE SCALE GENOMIC DNA]</scope>
    <source>
        <strain evidence="3">KC1668</strain>
    </source>
</reference>
<dbReference type="AlphaFoldDB" id="A0AAX2ICU5"/>
<dbReference type="EMBL" id="UAVP01000008">
    <property type="protein sequence ID" value="SQA76083.1"/>
    <property type="molecule type" value="Genomic_DNA"/>
</dbReference>
<reference evidence="2 4" key="3">
    <citation type="submission" date="2018-06" db="EMBL/GenBank/DDBJ databases">
        <authorList>
            <consortium name="Pathogen Informatics"/>
            <person name="Doyle S."/>
        </authorList>
    </citation>
    <scope>NUCLEOTIDE SEQUENCE [LARGE SCALE GENOMIC DNA]</scope>
    <source>
        <strain evidence="2 4">NCTC11653</strain>
    </source>
</reference>
<dbReference type="EMBL" id="CP022385">
    <property type="protein sequence ID" value="ATA84169.1"/>
    <property type="molecule type" value="Genomic_DNA"/>
</dbReference>
<dbReference type="RefSeq" id="WP_002681760.1">
    <property type="nucleotide sequence ID" value="NZ_CP022385.1"/>
</dbReference>
<evidence type="ECO:0000313" key="1">
    <source>
        <dbReference type="EMBL" id="ATA84169.1"/>
    </source>
</evidence>
<proteinExistence type="predicted"/>
<name>A0AAX2ICU5_CAPSP</name>